<dbReference type="InterPro" id="IPR006750">
    <property type="entry name" value="YdcZ"/>
</dbReference>
<dbReference type="AlphaFoldDB" id="A0A4Z0GJR8"/>
<comment type="caution">
    <text evidence="2">The sequence shown here is derived from an EMBL/GenBank/DDBJ whole genome shotgun (WGS) entry which is preliminary data.</text>
</comment>
<reference evidence="2 3" key="1">
    <citation type="journal article" date="2015" name="Int. J. Syst. Evol. Microbiol.">
        <title>Sporolactobacillus shoreae sp. nov. and Sporolactobacillus spathodeae sp. nov., two spore-forming lactic acid bacteria isolated from tree barks in Thailand.</title>
        <authorList>
            <person name="Thamacharoensuk T."/>
            <person name="Kitahara M."/>
            <person name="Ohkuma M."/>
            <person name="Thongchul N."/>
            <person name="Tanasupawat S."/>
        </authorList>
    </citation>
    <scope>NUCLEOTIDE SEQUENCE [LARGE SCALE GENOMIC DNA]</scope>
    <source>
        <strain evidence="2 3">BK92</strain>
    </source>
</reference>
<evidence type="ECO:0000313" key="3">
    <source>
        <dbReference type="Proteomes" id="UP000298347"/>
    </source>
</evidence>
<dbReference type="PANTHER" id="PTHR34821:SF2">
    <property type="entry name" value="INNER MEMBRANE PROTEIN YDCZ"/>
    <property type="match status" value="1"/>
</dbReference>
<keyword evidence="1" id="KW-0812">Transmembrane</keyword>
<proteinExistence type="predicted"/>
<protein>
    <submittedName>
        <fullName evidence="2">DMT family transporter</fullName>
    </submittedName>
</protein>
<dbReference type="Pfam" id="PF04657">
    <property type="entry name" value="DMT_YdcZ"/>
    <property type="match status" value="1"/>
</dbReference>
<accession>A0A4Z0GJR8</accession>
<gene>
    <name evidence="2" type="ORF">E4665_17430</name>
</gene>
<feature type="transmembrane region" description="Helical" evidence="1">
    <location>
        <begin position="98"/>
        <end position="119"/>
    </location>
</feature>
<evidence type="ECO:0000256" key="1">
    <source>
        <dbReference type="SAM" id="Phobius"/>
    </source>
</evidence>
<keyword evidence="1" id="KW-1133">Transmembrane helix</keyword>
<organism evidence="2 3">
    <name type="scientific">Sporolactobacillus shoreae</name>
    <dbReference type="NCBI Taxonomy" id="1465501"/>
    <lineage>
        <taxon>Bacteria</taxon>
        <taxon>Bacillati</taxon>
        <taxon>Bacillota</taxon>
        <taxon>Bacilli</taxon>
        <taxon>Bacillales</taxon>
        <taxon>Sporolactobacillaceae</taxon>
        <taxon>Sporolactobacillus</taxon>
    </lineage>
</organism>
<feature type="transmembrane region" description="Helical" evidence="1">
    <location>
        <begin position="131"/>
        <end position="147"/>
    </location>
</feature>
<evidence type="ECO:0000313" key="2">
    <source>
        <dbReference type="EMBL" id="TGA95833.1"/>
    </source>
</evidence>
<dbReference type="GO" id="GO:0005886">
    <property type="term" value="C:plasma membrane"/>
    <property type="evidence" value="ECO:0007669"/>
    <property type="project" value="TreeGrafter"/>
</dbReference>
<dbReference type="EMBL" id="SRJD01000037">
    <property type="protein sequence ID" value="TGA95833.1"/>
    <property type="molecule type" value="Genomic_DNA"/>
</dbReference>
<sequence length="150" mass="16167">MMIILLLIAGFISGMTIPVQTSINSRLGLQVKSPYIASAISFLVGTLVLLLVSLLAEPHLASDIGLLSSIPWWMLIGGGFLGVFYLTSNILLLPRLGSALTVVVTLLGQMIMALSIDHFGWFHVPVHELNGPRLIGIGLMLVGVFVIKKY</sequence>
<dbReference type="OrthoDB" id="7864805at2"/>
<feature type="transmembrane region" description="Helical" evidence="1">
    <location>
        <begin position="34"/>
        <end position="52"/>
    </location>
</feature>
<dbReference type="Proteomes" id="UP000298347">
    <property type="component" value="Unassembled WGS sequence"/>
</dbReference>
<name>A0A4Z0GJR8_9BACL</name>
<feature type="transmembrane region" description="Helical" evidence="1">
    <location>
        <begin position="64"/>
        <end position="86"/>
    </location>
</feature>
<keyword evidence="1" id="KW-0472">Membrane</keyword>
<keyword evidence="3" id="KW-1185">Reference proteome</keyword>
<dbReference type="PANTHER" id="PTHR34821">
    <property type="entry name" value="INNER MEMBRANE PROTEIN YDCZ"/>
    <property type="match status" value="1"/>
</dbReference>